<dbReference type="CDD" id="cd09550">
    <property type="entry name" value="SAM_EPH-A8"/>
    <property type="match status" value="1"/>
</dbReference>
<keyword evidence="8" id="KW-1185">Reference proteome</keyword>
<evidence type="ECO:0000256" key="1">
    <source>
        <dbReference type="ARBA" id="ARBA00004167"/>
    </source>
</evidence>
<dbReference type="InterPro" id="IPR050449">
    <property type="entry name" value="Ephrin_rcpt_TKs"/>
</dbReference>
<reference evidence="7" key="1">
    <citation type="submission" date="2023-07" db="EMBL/GenBank/DDBJ databases">
        <authorList>
            <person name="Stuckert A."/>
        </authorList>
    </citation>
    <scope>NUCLEOTIDE SEQUENCE</scope>
</reference>
<dbReference type="Pfam" id="PF00536">
    <property type="entry name" value="SAM_1"/>
    <property type="match status" value="1"/>
</dbReference>
<dbReference type="PANTHER" id="PTHR46877">
    <property type="entry name" value="EPH RECEPTOR A5"/>
    <property type="match status" value="1"/>
</dbReference>
<gene>
    <name evidence="7" type="ORF">RIMI_LOCUS9427381</name>
</gene>
<keyword evidence="5" id="KW-0675">Receptor</keyword>
<proteinExistence type="predicted"/>
<dbReference type="InterPro" id="IPR001660">
    <property type="entry name" value="SAM"/>
</dbReference>
<feature type="domain" description="SAM" evidence="6">
    <location>
        <begin position="30"/>
        <end position="94"/>
    </location>
</feature>
<evidence type="ECO:0000256" key="2">
    <source>
        <dbReference type="ARBA" id="ARBA00022741"/>
    </source>
</evidence>
<sequence length="105" mass="11736">MSPSVAPNTGDLSSSRIAQPRLDRGLFDFTSCATVDDWLDTIKLGQYKDNFLMGGYRSLGMVMRMNIDDIRSLGISLIGHQKKILTSIQIMRAHLINTLGPRMHL</sequence>
<dbReference type="SMART" id="SM00454">
    <property type="entry name" value="SAM"/>
    <property type="match status" value="1"/>
</dbReference>
<organism evidence="7 8">
    <name type="scientific">Ranitomeya imitator</name>
    <name type="common">mimic poison frog</name>
    <dbReference type="NCBI Taxonomy" id="111125"/>
    <lineage>
        <taxon>Eukaryota</taxon>
        <taxon>Metazoa</taxon>
        <taxon>Chordata</taxon>
        <taxon>Craniata</taxon>
        <taxon>Vertebrata</taxon>
        <taxon>Euteleostomi</taxon>
        <taxon>Amphibia</taxon>
        <taxon>Batrachia</taxon>
        <taxon>Anura</taxon>
        <taxon>Neobatrachia</taxon>
        <taxon>Hyloidea</taxon>
        <taxon>Dendrobatidae</taxon>
        <taxon>Dendrobatinae</taxon>
        <taxon>Ranitomeya</taxon>
    </lineage>
</organism>
<keyword evidence="2" id="KW-0547">Nucleotide-binding</keyword>
<keyword evidence="3" id="KW-0067">ATP-binding</keyword>
<comment type="subcellular location">
    <subcellularLocation>
        <location evidence="1">Membrane</location>
        <topology evidence="1">Single-pass membrane protein</topology>
    </subcellularLocation>
</comment>
<accession>A0ABN9LHV1</accession>
<evidence type="ECO:0000256" key="5">
    <source>
        <dbReference type="ARBA" id="ARBA00023170"/>
    </source>
</evidence>
<evidence type="ECO:0000256" key="4">
    <source>
        <dbReference type="ARBA" id="ARBA00023136"/>
    </source>
</evidence>
<evidence type="ECO:0000313" key="8">
    <source>
        <dbReference type="Proteomes" id="UP001176940"/>
    </source>
</evidence>
<protein>
    <recommendedName>
        <fullName evidence="6">SAM domain-containing protein</fullName>
    </recommendedName>
</protein>
<name>A0ABN9LHV1_9NEOB</name>
<comment type="caution">
    <text evidence="7">The sequence shown here is derived from an EMBL/GenBank/DDBJ whole genome shotgun (WGS) entry which is preliminary data.</text>
</comment>
<dbReference type="EMBL" id="CAUEEQ010019528">
    <property type="protein sequence ID" value="CAJ0941969.1"/>
    <property type="molecule type" value="Genomic_DNA"/>
</dbReference>
<dbReference type="PANTHER" id="PTHR46877:SF7">
    <property type="entry name" value="EPHRIN TYPE-A RECEPTOR 8"/>
    <property type="match status" value="1"/>
</dbReference>
<keyword evidence="4" id="KW-0472">Membrane</keyword>
<evidence type="ECO:0000259" key="6">
    <source>
        <dbReference type="PROSITE" id="PS50105"/>
    </source>
</evidence>
<dbReference type="SUPFAM" id="SSF47769">
    <property type="entry name" value="SAM/Pointed domain"/>
    <property type="match status" value="1"/>
</dbReference>
<dbReference type="PROSITE" id="PS50105">
    <property type="entry name" value="SAM_DOMAIN"/>
    <property type="match status" value="1"/>
</dbReference>
<dbReference type="Gene3D" id="1.10.150.50">
    <property type="entry name" value="Transcription Factor, Ets-1"/>
    <property type="match status" value="1"/>
</dbReference>
<dbReference type="Proteomes" id="UP001176940">
    <property type="component" value="Unassembled WGS sequence"/>
</dbReference>
<evidence type="ECO:0000313" key="7">
    <source>
        <dbReference type="EMBL" id="CAJ0941969.1"/>
    </source>
</evidence>
<dbReference type="InterPro" id="IPR013761">
    <property type="entry name" value="SAM/pointed_sf"/>
</dbReference>
<evidence type="ECO:0000256" key="3">
    <source>
        <dbReference type="ARBA" id="ARBA00022840"/>
    </source>
</evidence>